<feature type="compositionally biased region" description="Basic and acidic residues" evidence="1">
    <location>
        <begin position="39"/>
        <end position="52"/>
    </location>
</feature>
<accession>A0A2W5T3K5</accession>
<gene>
    <name evidence="2" type="ORF">DI536_24180</name>
</gene>
<sequence>MTAGEEFLTRQLEEEEVADVQELPLAELKEQAQQNAIDNRTEDAFQKEKIEATEEPPLVNGEPKPL</sequence>
<evidence type="ECO:0000313" key="2">
    <source>
        <dbReference type="EMBL" id="PZR08607.1"/>
    </source>
</evidence>
<dbReference type="EMBL" id="QFQP01000024">
    <property type="protein sequence ID" value="PZR08607.1"/>
    <property type="molecule type" value="Genomic_DNA"/>
</dbReference>
<comment type="caution">
    <text evidence="2">The sequence shown here is derived from an EMBL/GenBank/DDBJ whole genome shotgun (WGS) entry which is preliminary data.</text>
</comment>
<organism evidence="2 3">
    <name type="scientific">Archangium gephyra</name>
    <dbReference type="NCBI Taxonomy" id="48"/>
    <lineage>
        <taxon>Bacteria</taxon>
        <taxon>Pseudomonadati</taxon>
        <taxon>Myxococcota</taxon>
        <taxon>Myxococcia</taxon>
        <taxon>Myxococcales</taxon>
        <taxon>Cystobacterineae</taxon>
        <taxon>Archangiaceae</taxon>
        <taxon>Archangium</taxon>
    </lineage>
</organism>
<proteinExistence type="predicted"/>
<evidence type="ECO:0000313" key="3">
    <source>
        <dbReference type="Proteomes" id="UP000249061"/>
    </source>
</evidence>
<dbReference type="AlphaFoldDB" id="A0A2W5T3K5"/>
<feature type="region of interest" description="Disordered" evidence="1">
    <location>
        <begin position="29"/>
        <end position="66"/>
    </location>
</feature>
<reference evidence="2 3" key="1">
    <citation type="submission" date="2017-08" db="EMBL/GenBank/DDBJ databases">
        <title>Infants hospitalized years apart are colonized by the same room-sourced microbial strains.</title>
        <authorList>
            <person name="Brooks B."/>
            <person name="Olm M.R."/>
            <person name="Firek B.A."/>
            <person name="Baker R."/>
            <person name="Thomas B.C."/>
            <person name="Morowitz M.J."/>
            <person name="Banfield J.F."/>
        </authorList>
    </citation>
    <scope>NUCLEOTIDE SEQUENCE [LARGE SCALE GENOMIC DNA]</scope>
    <source>
        <strain evidence="2">S2_003_000_R2_14</strain>
    </source>
</reference>
<protein>
    <submittedName>
        <fullName evidence="2">Uncharacterized protein</fullName>
    </submittedName>
</protein>
<name>A0A2W5T3K5_9BACT</name>
<dbReference type="Proteomes" id="UP000249061">
    <property type="component" value="Unassembled WGS sequence"/>
</dbReference>
<evidence type="ECO:0000256" key="1">
    <source>
        <dbReference type="SAM" id="MobiDB-lite"/>
    </source>
</evidence>